<dbReference type="GO" id="GO:0016020">
    <property type="term" value="C:membrane"/>
    <property type="evidence" value="ECO:0007669"/>
    <property type="project" value="UniProtKB-SubCell"/>
</dbReference>
<evidence type="ECO:0000256" key="1">
    <source>
        <dbReference type="ARBA" id="ARBA00004141"/>
    </source>
</evidence>
<dbReference type="Gene3D" id="3.30.70.2350">
    <property type="match status" value="1"/>
</dbReference>
<evidence type="ECO:0000256" key="7">
    <source>
        <dbReference type="SAM" id="Phobius"/>
    </source>
</evidence>
<evidence type="ECO:0000259" key="8">
    <source>
        <dbReference type="Pfam" id="PF01694"/>
    </source>
</evidence>
<evidence type="ECO:0000256" key="4">
    <source>
        <dbReference type="ARBA" id="ARBA00022801"/>
    </source>
</evidence>
<dbReference type="Pfam" id="PF01694">
    <property type="entry name" value="Rhomboid"/>
    <property type="match status" value="1"/>
</dbReference>
<evidence type="ECO:0000256" key="6">
    <source>
        <dbReference type="ARBA" id="ARBA00023136"/>
    </source>
</evidence>
<dbReference type="GO" id="GO:0004252">
    <property type="term" value="F:serine-type endopeptidase activity"/>
    <property type="evidence" value="ECO:0007669"/>
    <property type="project" value="InterPro"/>
</dbReference>
<evidence type="ECO:0000256" key="2">
    <source>
        <dbReference type="ARBA" id="ARBA00009045"/>
    </source>
</evidence>
<protein>
    <submittedName>
        <fullName evidence="10">Rhomboid family intramembrane serine protease</fullName>
        <ecNumber evidence="10">3.4.21.105</ecNumber>
    </submittedName>
</protein>
<keyword evidence="10" id="KW-0645">Protease</keyword>
<sequence length="299" mass="33772">MRQIGTLPPTLDPRRLTDHLLTLGVTTKVDHRPEGAAVWVHHEDQIPLAKQELEQYLKDPHDARYQIATQSADSIRREAERLDRQYRKNVRDLSGQLNSPGLSRRPLTTTLIAISVVVFLLQNSPYAAATINTLSFTLRVIDELGFRHSLGLLPILHGEVWRLITPIFIHFDILHILFNMWWLWVLGSLVESRRSTKTLAAVVLISAIASNSGQFFYDLQTNHALYNFGGMSGVVYAIFGYVWMRGRQEPELGMMINYRTVQMMLFWLVLCFSGAVGNVANAAHLVGLVTGMLLGLARL</sequence>
<dbReference type="EC" id="3.4.21.105" evidence="10"/>
<evidence type="ECO:0000256" key="3">
    <source>
        <dbReference type="ARBA" id="ARBA00022692"/>
    </source>
</evidence>
<dbReference type="GO" id="GO:0006508">
    <property type="term" value="P:proteolysis"/>
    <property type="evidence" value="ECO:0007669"/>
    <property type="project" value="UniProtKB-KW"/>
</dbReference>
<feature type="transmembrane region" description="Helical" evidence="7">
    <location>
        <begin position="198"/>
        <end position="217"/>
    </location>
</feature>
<keyword evidence="4 10" id="KW-0378">Hydrolase</keyword>
<feature type="domain" description="Peptidase S54 GlpG peptidase N-terminal" evidence="9">
    <location>
        <begin position="12"/>
        <end position="71"/>
    </location>
</feature>
<dbReference type="PANTHER" id="PTHR43731">
    <property type="entry name" value="RHOMBOID PROTEASE"/>
    <property type="match status" value="1"/>
</dbReference>
<reference evidence="10" key="1">
    <citation type="submission" date="2024-05" db="EMBL/GenBank/DDBJ databases">
        <title>Planctomycetes of the genus Singulisphaera possess chitinolytic capabilities.</title>
        <authorList>
            <person name="Ivanova A."/>
        </authorList>
    </citation>
    <scope>NUCLEOTIDE SEQUENCE</scope>
    <source>
        <strain evidence="10">Ch08T</strain>
    </source>
</reference>
<dbReference type="SUPFAM" id="SSF144091">
    <property type="entry name" value="Rhomboid-like"/>
    <property type="match status" value="1"/>
</dbReference>
<evidence type="ECO:0000256" key="5">
    <source>
        <dbReference type="ARBA" id="ARBA00022989"/>
    </source>
</evidence>
<dbReference type="PANTHER" id="PTHR43731:SF14">
    <property type="entry name" value="PRESENILIN-ASSOCIATED RHOMBOID-LIKE PROTEIN, MITOCHONDRIAL"/>
    <property type="match status" value="1"/>
</dbReference>
<name>A0AAU7CRQ8_9BACT</name>
<dbReference type="Pfam" id="PF12122">
    <property type="entry name" value="Rhomboid_N"/>
    <property type="match status" value="1"/>
</dbReference>
<dbReference type="Gene3D" id="1.20.1540.10">
    <property type="entry name" value="Rhomboid-like"/>
    <property type="match status" value="1"/>
</dbReference>
<dbReference type="EMBL" id="CP155447">
    <property type="protein sequence ID" value="XBH07689.1"/>
    <property type="molecule type" value="Genomic_DNA"/>
</dbReference>
<keyword evidence="5 7" id="KW-1133">Transmembrane helix</keyword>
<dbReference type="RefSeq" id="WP_406700528.1">
    <property type="nucleotide sequence ID" value="NZ_CP155447.1"/>
</dbReference>
<accession>A0AAU7CRQ8</accession>
<organism evidence="10">
    <name type="scientific">Singulisphaera sp. Ch08</name>
    <dbReference type="NCBI Taxonomy" id="3120278"/>
    <lineage>
        <taxon>Bacteria</taxon>
        <taxon>Pseudomonadati</taxon>
        <taxon>Planctomycetota</taxon>
        <taxon>Planctomycetia</taxon>
        <taxon>Isosphaerales</taxon>
        <taxon>Isosphaeraceae</taxon>
        <taxon>Singulisphaera</taxon>
    </lineage>
</organism>
<feature type="domain" description="Peptidase S54 rhomboid" evidence="8">
    <location>
        <begin position="158"/>
        <end position="297"/>
    </location>
</feature>
<evidence type="ECO:0000313" key="10">
    <source>
        <dbReference type="EMBL" id="XBH07689.1"/>
    </source>
</evidence>
<gene>
    <name evidence="10" type="ORF">V5E97_17130</name>
</gene>
<dbReference type="AlphaFoldDB" id="A0AAU7CRQ8"/>
<dbReference type="InterPro" id="IPR035952">
    <property type="entry name" value="Rhomboid-like_sf"/>
</dbReference>
<comment type="similarity">
    <text evidence="2">Belongs to the peptidase S54 family.</text>
</comment>
<dbReference type="InterPro" id="IPR022732">
    <property type="entry name" value="Peptidase_S54_GlpG_N"/>
</dbReference>
<keyword evidence="6 7" id="KW-0472">Membrane</keyword>
<proteinExistence type="inferred from homology"/>
<dbReference type="InterPro" id="IPR022764">
    <property type="entry name" value="Peptidase_S54_rhomboid_dom"/>
</dbReference>
<evidence type="ECO:0000259" key="9">
    <source>
        <dbReference type="Pfam" id="PF12122"/>
    </source>
</evidence>
<dbReference type="InterPro" id="IPR038236">
    <property type="entry name" value="GlpG_N_sf"/>
</dbReference>
<feature type="transmembrane region" description="Helical" evidence="7">
    <location>
        <begin position="265"/>
        <end position="294"/>
    </location>
</feature>
<comment type="subcellular location">
    <subcellularLocation>
        <location evidence="1">Membrane</location>
        <topology evidence="1">Multi-pass membrane protein</topology>
    </subcellularLocation>
</comment>
<feature type="transmembrane region" description="Helical" evidence="7">
    <location>
        <begin position="163"/>
        <end position="186"/>
    </location>
</feature>
<feature type="transmembrane region" description="Helical" evidence="7">
    <location>
        <begin position="223"/>
        <end position="244"/>
    </location>
</feature>
<keyword evidence="3 7" id="KW-0812">Transmembrane</keyword>
<dbReference type="InterPro" id="IPR050925">
    <property type="entry name" value="Rhomboid_protease_S54"/>
</dbReference>